<dbReference type="Gene3D" id="3.30.420.10">
    <property type="entry name" value="Ribonuclease H-like superfamily/Ribonuclease H"/>
    <property type="match status" value="1"/>
</dbReference>
<accession>A0ABD3NTP1</accession>
<comment type="caution">
    <text evidence="2">The sequence shown here is derived from an EMBL/GenBank/DDBJ whole genome shotgun (WGS) entry which is preliminary data.</text>
</comment>
<reference evidence="2 3" key="1">
    <citation type="submission" date="2024-10" db="EMBL/GenBank/DDBJ databases">
        <title>Updated reference genomes for cyclostephanoid diatoms.</title>
        <authorList>
            <person name="Roberts W.R."/>
            <person name="Alverson A.J."/>
        </authorList>
    </citation>
    <scope>NUCLEOTIDE SEQUENCE [LARGE SCALE GENOMIC DNA]</scope>
    <source>
        <strain evidence="2 3">AJA010-31</strain>
    </source>
</reference>
<sequence length="295" mass="33707">MALLLMSTGECARGVRDEMVEDNGDILDPAVIVQQRVKGPEPSRTNVSYVERLYVMTGTITSTSTVSRWFNHYFPISGGFRKPNLVLIDKFKQENFWRAEEYLEAIATIAPKKLRFGDEELKKGAEVYCRRTRRCVLTAPSDFRNAYSVYGMCGIDESTPALYWRIHTSYNDSVEFSYDVERACCLGYLRAGDVLVLDNAAIHTGKSNKYLDDFVWTNFGVFILFLPTRTPEWNPQELVWQVMVKGMQHYLLRVLREVSSHSPAHAANKVLGTIDHKMMICNNMVIVMDITFAIT</sequence>
<dbReference type="EMBL" id="JALLPJ020000959">
    <property type="protein sequence ID" value="KAL3779012.1"/>
    <property type="molecule type" value="Genomic_DNA"/>
</dbReference>
<dbReference type="AlphaFoldDB" id="A0ABD3NTP1"/>
<evidence type="ECO:0000313" key="3">
    <source>
        <dbReference type="Proteomes" id="UP001530400"/>
    </source>
</evidence>
<organism evidence="2 3">
    <name type="scientific">Cyclotella atomus</name>
    <dbReference type="NCBI Taxonomy" id="382360"/>
    <lineage>
        <taxon>Eukaryota</taxon>
        <taxon>Sar</taxon>
        <taxon>Stramenopiles</taxon>
        <taxon>Ochrophyta</taxon>
        <taxon>Bacillariophyta</taxon>
        <taxon>Coscinodiscophyceae</taxon>
        <taxon>Thalassiosirophycidae</taxon>
        <taxon>Stephanodiscales</taxon>
        <taxon>Stephanodiscaceae</taxon>
        <taxon>Cyclotella</taxon>
    </lineage>
</organism>
<protein>
    <recommendedName>
        <fullName evidence="1">Tc1-like transposase DDE domain-containing protein</fullName>
    </recommendedName>
</protein>
<dbReference type="Pfam" id="PF13358">
    <property type="entry name" value="DDE_3"/>
    <property type="match status" value="1"/>
</dbReference>
<evidence type="ECO:0000313" key="2">
    <source>
        <dbReference type="EMBL" id="KAL3779012.1"/>
    </source>
</evidence>
<dbReference type="InterPro" id="IPR036397">
    <property type="entry name" value="RNaseH_sf"/>
</dbReference>
<dbReference type="InterPro" id="IPR038717">
    <property type="entry name" value="Tc1-like_DDE_dom"/>
</dbReference>
<proteinExistence type="predicted"/>
<feature type="domain" description="Tc1-like transposase DDE" evidence="1">
    <location>
        <begin position="190"/>
        <end position="249"/>
    </location>
</feature>
<evidence type="ECO:0000259" key="1">
    <source>
        <dbReference type="Pfam" id="PF13358"/>
    </source>
</evidence>
<name>A0ABD3NTP1_9STRA</name>
<dbReference type="Proteomes" id="UP001530400">
    <property type="component" value="Unassembled WGS sequence"/>
</dbReference>
<keyword evidence="3" id="KW-1185">Reference proteome</keyword>
<gene>
    <name evidence="2" type="ORF">ACHAWO_010742</name>
</gene>